<feature type="repeat" description="TPR" evidence="1">
    <location>
        <begin position="483"/>
        <end position="516"/>
    </location>
</feature>
<dbReference type="SUPFAM" id="SSF48452">
    <property type="entry name" value="TPR-like"/>
    <property type="match status" value="2"/>
</dbReference>
<comment type="caution">
    <text evidence="2">The sequence shown here is derived from an EMBL/GenBank/DDBJ whole genome shotgun (WGS) entry which is preliminary data.</text>
</comment>
<dbReference type="Proteomes" id="UP000177583">
    <property type="component" value="Unassembled WGS sequence"/>
</dbReference>
<evidence type="ECO:0000313" key="3">
    <source>
        <dbReference type="Proteomes" id="UP000177583"/>
    </source>
</evidence>
<accession>A0A1F6GL39</accession>
<dbReference type="InterPro" id="IPR011990">
    <property type="entry name" value="TPR-like_helical_dom_sf"/>
</dbReference>
<sequence length="808" mass="92523">MNQSFWDPILRRINERLQTPEQAEELVLDLLRGAFSFGVLDQLPLWERLEPAVQQLSPENRLRLDQAFFPSLENLLPSTRYRATQKAALLRDGFLCLRMFEFQDSLQRAKHKLPEWQPLLRQAYVGPSHDPEFEFLFALTLAQEKQELLPLWRRLCRLSDPWPHFQYTRIGLQGLMLLPQEDGTPYQDIPPQLYPGLVAMARAIDGFGQGSEKAKSSFWLGCVGLMTQGFPRSEEDWTKRLWPHLGLDKKEAETAVRWLSPRLPGLEQKVKKGTYGKGVLSPPGPEETKQIKRQIQSKTWSPALVKNFAHKHLQYAALTGDVDYLDRSFCNLAEDLIPTDPDLAIELLETAREWAPFDPYVWSELAKARFAKQEEVVALSLLWKARRRFPGQESFSNQLGRHFQDRSPLLGELLYQEAVRLYPNNHHNLNALADLKLSQGRPAQAVELLEQGLRLADRAREAAQQQTSGESQKKEQRLSRALAVSYNLLGRAKIQLQDWAGAVTALKQSLDCSPDEASYKQLTHLYLQLAQEPEAKECFDQWQAWSKGAGNWEGFKQGHKQRHKSEQIHREQPDLQAALGDPALCRPLWEEVRAQTEEGQLQLVGLLLSFSGRLGIALSPELQTGMAQLLESTTKNAPEQLATQVQLGRFYYHRSKEEALDFFTRKKLQYQKVMAFDLEQARIRRELEGKVMNLGELRKDYSLFALPLNLEYVLQEVSAIGSQAPSPELLGSLQKLFHLATDAAEPNLSDSLAEQEKWARELLKGCLFKETAKDIKFTPGNWQPVQRNIEQNSQLLRQVRNYLVESVL</sequence>
<dbReference type="InterPro" id="IPR019734">
    <property type="entry name" value="TPR_rpt"/>
</dbReference>
<name>A0A1F6GL39_9PROT</name>
<evidence type="ECO:0008006" key="4">
    <source>
        <dbReference type="Google" id="ProtNLM"/>
    </source>
</evidence>
<proteinExistence type="predicted"/>
<dbReference type="EMBL" id="MFNF01000068">
    <property type="protein sequence ID" value="OGG98797.1"/>
    <property type="molecule type" value="Genomic_DNA"/>
</dbReference>
<evidence type="ECO:0000313" key="2">
    <source>
        <dbReference type="EMBL" id="OGG98797.1"/>
    </source>
</evidence>
<evidence type="ECO:0000256" key="1">
    <source>
        <dbReference type="PROSITE-ProRule" id="PRU00339"/>
    </source>
</evidence>
<keyword evidence="1" id="KW-0802">TPR repeat</keyword>
<gene>
    <name evidence="2" type="ORF">A2557_13425</name>
</gene>
<protein>
    <recommendedName>
        <fullName evidence="4">Tetratricopeptide repeat protein</fullName>
    </recommendedName>
</protein>
<dbReference type="PROSITE" id="PS50005">
    <property type="entry name" value="TPR"/>
    <property type="match status" value="1"/>
</dbReference>
<organism evidence="2 3">
    <name type="scientific">Candidatus Lambdaproteobacteria bacterium RIFOXYD2_FULL_56_26</name>
    <dbReference type="NCBI Taxonomy" id="1817773"/>
    <lineage>
        <taxon>Bacteria</taxon>
        <taxon>Pseudomonadati</taxon>
        <taxon>Pseudomonadota</taxon>
        <taxon>Candidatus Lambdaproteobacteria</taxon>
    </lineage>
</organism>
<dbReference type="AlphaFoldDB" id="A0A1F6GL39"/>
<dbReference type="Gene3D" id="1.25.40.10">
    <property type="entry name" value="Tetratricopeptide repeat domain"/>
    <property type="match status" value="2"/>
</dbReference>
<reference evidence="2 3" key="1">
    <citation type="journal article" date="2016" name="Nat. Commun.">
        <title>Thousands of microbial genomes shed light on interconnected biogeochemical processes in an aquifer system.</title>
        <authorList>
            <person name="Anantharaman K."/>
            <person name="Brown C.T."/>
            <person name="Hug L.A."/>
            <person name="Sharon I."/>
            <person name="Castelle C.J."/>
            <person name="Probst A.J."/>
            <person name="Thomas B.C."/>
            <person name="Singh A."/>
            <person name="Wilkins M.J."/>
            <person name="Karaoz U."/>
            <person name="Brodie E.L."/>
            <person name="Williams K.H."/>
            <person name="Hubbard S.S."/>
            <person name="Banfield J.F."/>
        </authorList>
    </citation>
    <scope>NUCLEOTIDE SEQUENCE [LARGE SCALE GENOMIC DNA]</scope>
</reference>